<dbReference type="PANTHER" id="PTHR30561:SF0">
    <property type="entry name" value="GUANIDINIUM EXPORTER"/>
    <property type="match status" value="1"/>
</dbReference>
<keyword evidence="12" id="KW-1185">Reference proteome</keyword>
<evidence type="ECO:0000256" key="6">
    <source>
        <dbReference type="ARBA" id="ARBA00023136"/>
    </source>
</evidence>
<evidence type="ECO:0000256" key="3">
    <source>
        <dbReference type="ARBA" id="ARBA00022475"/>
    </source>
</evidence>
<keyword evidence="4 9" id="KW-0812">Transmembrane</keyword>
<evidence type="ECO:0000313" key="11">
    <source>
        <dbReference type="EMBL" id="RKD14403.1"/>
    </source>
</evidence>
<proteinExistence type="inferred from homology"/>
<dbReference type="RefSeq" id="WP_120182407.1">
    <property type="nucleotide sequence ID" value="NZ_CBINCU010000034.1"/>
</dbReference>
<feature type="transmembrane region" description="Helical" evidence="10">
    <location>
        <begin position="33"/>
        <end position="50"/>
    </location>
</feature>
<sequence length="109" mass="11822">MAWIFLIVGGLFETAFAFCLGKAKESNGNETVLWYGGFLICLVASMLLLIKATQSLPIGTAYAVWTGIGAVGSVIMGIFFFNEPATFWRMFFLFTLVSSIVGLKYVSAG</sequence>
<dbReference type="Gene3D" id="1.10.3730.20">
    <property type="match status" value="1"/>
</dbReference>
<keyword evidence="5 10" id="KW-1133">Transmembrane helix</keyword>
<keyword evidence="2" id="KW-0813">Transport</keyword>
<name>A0A419S427_9SPHI</name>
<organism evidence="11 12">
    <name type="scientific">Pelobium manganitolerans</name>
    <dbReference type="NCBI Taxonomy" id="1842495"/>
    <lineage>
        <taxon>Bacteria</taxon>
        <taxon>Pseudomonadati</taxon>
        <taxon>Bacteroidota</taxon>
        <taxon>Sphingobacteriia</taxon>
        <taxon>Sphingobacteriales</taxon>
        <taxon>Sphingobacteriaceae</taxon>
        <taxon>Pelobium</taxon>
    </lineage>
</organism>
<feature type="transmembrane region" description="Helical" evidence="10">
    <location>
        <begin position="62"/>
        <end position="81"/>
    </location>
</feature>
<evidence type="ECO:0000256" key="4">
    <source>
        <dbReference type="ARBA" id="ARBA00022692"/>
    </source>
</evidence>
<gene>
    <name evidence="11" type="ORF">BCY91_07970</name>
</gene>
<dbReference type="GO" id="GO:0022857">
    <property type="term" value="F:transmembrane transporter activity"/>
    <property type="evidence" value="ECO:0007669"/>
    <property type="project" value="InterPro"/>
</dbReference>
<keyword evidence="3" id="KW-1003">Cell membrane</keyword>
<dbReference type="InterPro" id="IPR000390">
    <property type="entry name" value="Small_drug/metabolite_transptr"/>
</dbReference>
<evidence type="ECO:0000256" key="2">
    <source>
        <dbReference type="ARBA" id="ARBA00022448"/>
    </source>
</evidence>
<keyword evidence="6 10" id="KW-0472">Membrane</keyword>
<evidence type="ECO:0000256" key="10">
    <source>
        <dbReference type="SAM" id="Phobius"/>
    </source>
</evidence>
<evidence type="ECO:0000256" key="1">
    <source>
        <dbReference type="ARBA" id="ARBA00004651"/>
    </source>
</evidence>
<comment type="subcellular location">
    <subcellularLocation>
        <location evidence="1 9">Cell membrane</location>
        <topology evidence="1 9">Multi-pass membrane protein</topology>
    </subcellularLocation>
</comment>
<dbReference type="Proteomes" id="UP000283433">
    <property type="component" value="Unassembled WGS sequence"/>
</dbReference>
<comment type="caution">
    <text evidence="11">The sequence shown here is derived from an EMBL/GenBank/DDBJ whole genome shotgun (WGS) entry which is preliminary data.</text>
</comment>
<reference evidence="11 12" key="1">
    <citation type="submission" date="2016-07" db="EMBL/GenBank/DDBJ databases">
        <title>Genome of Pelobium manganitolerans.</title>
        <authorList>
            <person name="Wu S."/>
            <person name="Wang G."/>
        </authorList>
    </citation>
    <scope>NUCLEOTIDE SEQUENCE [LARGE SCALE GENOMIC DNA]</scope>
    <source>
        <strain evidence="11 12">YS-25</strain>
    </source>
</reference>
<evidence type="ECO:0000256" key="7">
    <source>
        <dbReference type="ARBA" id="ARBA00038151"/>
    </source>
</evidence>
<evidence type="ECO:0000313" key="12">
    <source>
        <dbReference type="Proteomes" id="UP000283433"/>
    </source>
</evidence>
<dbReference type="PANTHER" id="PTHR30561">
    <property type="entry name" value="SMR FAMILY PROTON-DEPENDENT DRUG EFFLUX TRANSPORTER SUGE"/>
    <property type="match status" value="1"/>
</dbReference>
<dbReference type="SUPFAM" id="SSF103481">
    <property type="entry name" value="Multidrug resistance efflux transporter EmrE"/>
    <property type="match status" value="1"/>
</dbReference>
<dbReference type="InterPro" id="IPR037185">
    <property type="entry name" value="EmrE-like"/>
</dbReference>
<accession>A0A419S427</accession>
<dbReference type="AlphaFoldDB" id="A0A419S427"/>
<evidence type="ECO:0000256" key="9">
    <source>
        <dbReference type="RuleBase" id="RU003942"/>
    </source>
</evidence>
<feature type="transmembrane region" description="Helical" evidence="10">
    <location>
        <begin position="87"/>
        <end position="106"/>
    </location>
</feature>
<evidence type="ECO:0000256" key="5">
    <source>
        <dbReference type="ARBA" id="ARBA00022989"/>
    </source>
</evidence>
<dbReference type="Pfam" id="PF00893">
    <property type="entry name" value="Multi_Drug_Res"/>
    <property type="match status" value="1"/>
</dbReference>
<dbReference type="OrthoDB" id="21828at2"/>
<dbReference type="InterPro" id="IPR045324">
    <property type="entry name" value="Small_multidrug_res"/>
</dbReference>
<dbReference type="GO" id="GO:0005886">
    <property type="term" value="C:plasma membrane"/>
    <property type="evidence" value="ECO:0007669"/>
    <property type="project" value="UniProtKB-SubCell"/>
</dbReference>
<protein>
    <recommendedName>
        <fullName evidence="8">Guanidinium exporter</fullName>
    </recommendedName>
</protein>
<dbReference type="EMBL" id="MBTA01000026">
    <property type="protein sequence ID" value="RKD14403.1"/>
    <property type="molecule type" value="Genomic_DNA"/>
</dbReference>
<evidence type="ECO:0000256" key="8">
    <source>
        <dbReference type="ARBA" id="ARBA00039168"/>
    </source>
</evidence>
<comment type="similarity">
    <text evidence="7">Belongs to the drug/metabolite transporter (DMT) superfamily. Small multidrug resistance (SMR) (TC 2.A.7.1) family. Gdx/SugE subfamily.</text>
</comment>